<evidence type="ECO:0000313" key="2">
    <source>
        <dbReference type="EMBL" id="QHB99651.1"/>
    </source>
</evidence>
<name>A0A7L4YKQ6_9ACTN</name>
<feature type="transmembrane region" description="Helical" evidence="1">
    <location>
        <begin position="77"/>
        <end position="96"/>
    </location>
</feature>
<evidence type="ECO:0000313" key="3">
    <source>
        <dbReference type="Proteomes" id="UP000463857"/>
    </source>
</evidence>
<dbReference type="Proteomes" id="UP000463857">
    <property type="component" value="Chromosome"/>
</dbReference>
<keyword evidence="3" id="KW-1185">Reference proteome</keyword>
<protein>
    <submittedName>
        <fullName evidence="2">Uncharacterized protein</fullName>
    </submittedName>
</protein>
<gene>
    <name evidence="2" type="ORF">EK0264_04695</name>
</gene>
<feature type="transmembrane region" description="Helical" evidence="1">
    <location>
        <begin position="47"/>
        <end position="65"/>
    </location>
</feature>
<organism evidence="2 3">
    <name type="scientific">Epidermidibacterium keratini</name>
    <dbReference type="NCBI Taxonomy" id="1891644"/>
    <lineage>
        <taxon>Bacteria</taxon>
        <taxon>Bacillati</taxon>
        <taxon>Actinomycetota</taxon>
        <taxon>Actinomycetes</taxon>
        <taxon>Sporichthyales</taxon>
        <taxon>Sporichthyaceae</taxon>
        <taxon>Epidermidibacterium</taxon>
    </lineage>
</organism>
<accession>A0A7L4YKQ6</accession>
<dbReference type="KEGG" id="eke:EK0264_04695"/>
<feature type="transmembrane region" description="Helical" evidence="1">
    <location>
        <begin position="108"/>
        <end position="132"/>
    </location>
</feature>
<dbReference type="AlphaFoldDB" id="A0A7L4YKQ6"/>
<feature type="transmembrane region" description="Helical" evidence="1">
    <location>
        <begin position="20"/>
        <end position="41"/>
    </location>
</feature>
<dbReference type="EMBL" id="CP047156">
    <property type="protein sequence ID" value="QHB99651.1"/>
    <property type="molecule type" value="Genomic_DNA"/>
</dbReference>
<evidence type="ECO:0000256" key="1">
    <source>
        <dbReference type="SAM" id="Phobius"/>
    </source>
</evidence>
<keyword evidence="1" id="KW-1133">Transmembrane helix</keyword>
<dbReference type="InParanoid" id="A0A7L4YKQ6"/>
<reference evidence="2 3" key="1">
    <citation type="journal article" date="2018" name="Int. J. Syst. Evol. Microbiol.">
        <title>Epidermidibacterium keratini gen. nov., sp. nov., a member of the family Sporichthyaceae, isolated from keratin epidermis.</title>
        <authorList>
            <person name="Lee D.G."/>
            <person name="Trujillo M.E."/>
            <person name="Kang S."/>
            <person name="Nam J.J."/>
            <person name="Kim Y.J."/>
        </authorList>
    </citation>
    <scope>NUCLEOTIDE SEQUENCE [LARGE SCALE GENOMIC DNA]</scope>
    <source>
        <strain evidence="2 3">EPI-7</strain>
    </source>
</reference>
<keyword evidence="1" id="KW-0472">Membrane</keyword>
<proteinExistence type="predicted"/>
<keyword evidence="1" id="KW-0812">Transmembrane</keyword>
<dbReference type="RefSeq" id="WP_159543424.1">
    <property type="nucleotide sequence ID" value="NZ_CP047156.1"/>
</dbReference>
<sequence length="149" mass="15580">MTQAPTDAAEQVRSPGVIGWLSAVVWTFVCVLLNLLTIALVPLEVGTGFLVPISLLLVAIINLALPKVFARGVGIPWTRYLPAAIWIVLAVVAATPRSGGDLLLPSNSYSAAISLLYLGIGAMTAVIGVVLARTELSSFRRGATRPGDS</sequence>